<gene>
    <name evidence="1" type="ORF">OTI717_LOCUS40047</name>
</gene>
<evidence type="ECO:0000313" key="2">
    <source>
        <dbReference type="Proteomes" id="UP000663823"/>
    </source>
</evidence>
<name>A0A820E2B5_9BILA</name>
<dbReference type="EMBL" id="CAJOAX010029561">
    <property type="protein sequence ID" value="CAF4239798.1"/>
    <property type="molecule type" value="Genomic_DNA"/>
</dbReference>
<comment type="caution">
    <text evidence="1">The sequence shown here is derived from an EMBL/GenBank/DDBJ whole genome shotgun (WGS) entry which is preliminary data.</text>
</comment>
<evidence type="ECO:0000313" key="1">
    <source>
        <dbReference type="EMBL" id="CAF4239798.1"/>
    </source>
</evidence>
<dbReference type="Proteomes" id="UP000663823">
    <property type="component" value="Unassembled WGS sequence"/>
</dbReference>
<reference evidence="1" key="1">
    <citation type="submission" date="2021-02" db="EMBL/GenBank/DDBJ databases">
        <authorList>
            <person name="Nowell W R."/>
        </authorList>
    </citation>
    <scope>NUCLEOTIDE SEQUENCE</scope>
</reference>
<dbReference type="AlphaFoldDB" id="A0A820E2B5"/>
<sequence length="40" mass="4770">AWLPSLASRIEDLPSVWIMKRVENVVKERLQYGKKRMDLL</sequence>
<feature type="non-terminal residue" evidence="1">
    <location>
        <position position="1"/>
    </location>
</feature>
<proteinExistence type="predicted"/>
<organism evidence="1 2">
    <name type="scientific">Rotaria sordida</name>
    <dbReference type="NCBI Taxonomy" id="392033"/>
    <lineage>
        <taxon>Eukaryota</taxon>
        <taxon>Metazoa</taxon>
        <taxon>Spiralia</taxon>
        <taxon>Gnathifera</taxon>
        <taxon>Rotifera</taxon>
        <taxon>Eurotatoria</taxon>
        <taxon>Bdelloidea</taxon>
        <taxon>Philodinida</taxon>
        <taxon>Philodinidae</taxon>
        <taxon>Rotaria</taxon>
    </lineage>
</organism>
<protein>
    <submittedName>
        <fullName evidence="1">Uncharacterized protein</fullName>
    </submittedName>
</protein>
<accession>A0A820E2B5</accession>